<keyword evidence="3" id="KW-1185">Reference proteome</keyword>
<proteinExistence type="predicted"/>
<dbReference type="PANTHER" id="PTHR36503">
    <property type="entry name" value="BLR2520 PROTEIN"/>
    <property type="match status" value="1"/>
</dbReference>
<dbReference type="Pfam" id="PF00903">
    <property type="entry name" value="Glyoxalase"/>
    <property type="match status" value="1"/>
</dbReference>
<protein>
    <submittedName>
        <fullName evidence="2">VOC family protein</fullName>
    </submittedName>
</protein>
<reference evidence="2 3" key="1">
    <citation type="submission" date="2022-07" db="EMBL/GenBank/DDBJ databases">
        <title>Mucilaginibacter sp. JC4.</title>
        <authorList>
            <person name="Le V."/>
            <person name="Ko S.-R."/>
            <person name="Ahn C.-Y."/>
            <person name="Oh H.-M."/>
        </authorList>
    </citation>
    <scope>NUCLEOTIDE SEQUENCE [LARGE SCALE GENOMIC DNA]</scope>
    <source>
        <strain evidence="2 3">JC4</strain>
    </source>
</reference>
<evidence type="ECO:0000313" key="3">
    <source>
        <dbReference type="Proteomes" id="UP001204376"/>
    </source>
</evidence>
<dbReference type="Proteomes" id="UP001204376">
    <property type="component" value="Unassembled WGS sequence"/>
</dbReference>
<dbReference type="InterPro" id="IPR029068">
    <property type="entry name" value="Glyas_Bleomycin-R_OHBP_Dase"/>
</dbReference>
<organism evidence="2 3">
    <name type="scientific">Mucilaginibacter aquariorum</name>
    <dbReference type="NCBI Taxonomy" id="2967225"/>
    <lineage>
        <taxon>Bacteria</taxon>
        <taxon>Pseudomonadati</taxon>
        <taxon>Bacteroidota</taxon>
        <taxon>Sphingobacteriia</taxon>
        <taxon>Sphingobacteriales</taxon>
        <taxon>Sphingobacteriaceae</taxon>
        <taxon>Mucilaginibacter</taxon>
    </lineage>
</organism>
<accession>A0ABT1T4W6</accession>
<name>A0ABT1T4W6_9SPHI</name>
<evidence type="ECO:0000259" key="1">
    <source>
        <dbReference type="Pfam" id="PF00903"/>
    </source>
</evidence>
<comment type="caution">
    <text evidence="2">The sequence shown here is derived from an EMBL/GenBank/DDBJ whole genome shotgun (WGS) entry which is preliminary data.</text>
</comment>
<gene>
    <name evidence="2" type="ORF">NPE20_16785</name>
</gene>
<dbReference type="EMBL" id="JANHOH010000004">
    <property type="protein sequence ID" value="MCQ6959634.1"/>
    <property type="molecule type" value="Genomic_DNA"/>
</dbReference>
<dbReference type="SUPFAM" id="SSF54593">
    <property type="entry name" value="Glyoxalase/Bleomycin resistance protein/Dihydroxybiphenyl dioxygenase"/>
    <property type="match status" value="1"/>
</dbReference>
<evidence type="ECO:0000313" key="2">
    <source>
        <dbReference type="EMBL" id="MCQ6959634.1"/>
    </source>
</evidence>
<dbReference type="PANTHER" id="PTHR36503:SF2">
    <property type="entry name" value="BLR2408 PROTEIN"/>
    <property type="match status" value="1"/>
</dbReference>
<feature type="domain" description="Glyoxalase/fosfomycin resistance/dioxygenase" evidence="1">
    <location>
        <begin position="6"/>
        <end position="125"/>
    </location>
</feature>
<dbReference type="Gene3D" id="3.10.180.10">
    <property type="entry name" value="2,3-Dihydroxybiphenyl 1,2-Dioxygenase, domain 1"/>
    <property type="match status" value="1"/>
</dbReference>
<sequence>MTKQIWANLPVNDVNQTIDFYTKLDFKVGENHFNGDHIASITVGDSNFVICFFPKAPFKVALNGEVADTAQGNEVMFSLSAETKAEVDEWAVKVKKIGGTVFSEPQAFHGMYGCGFADVDGHKFNVLFMG</sequence>
<dbReference type="InterPro" id="IPR004360">
    <property type="entry name" value="Glyas_Fos-R_dOase_dom"/>
</dbReference>
<dbReference type="RefSeq" id="WP_256539825.1">
    <property type="nucleotide sequence ID" value="NZ_JANHOH010000004.1"/>
</dbReference>